<accession>A0ABS6EUK4</accession>
<dbReference type="Pfam" id="PF12705">
    <property type="entry name" value="PDDEXK_1"/>
    <property type="match status" value="1"/>
</dbReference>
<proteinExistence type="predicted"/>
<keyword evidence="6" id="KW-0238">DNA-binding</keyword>
<reference evidence="9 10" key="1">
    <citation type="submission" date="2021-06" db="EMBL/GenBank/DDBJ databases">
        <authorList>
            <person name="Sun Q."/>
            <person name="Li D."/>
        </authorList>
    </citation>
    <scope>NUCLEOTIDE SEQUENCE [LARGE SCALE GENOMIC DNA]</scope>
    <source>
        <strain evidence="9 10">MSJd-7</strain>
    </source>
</reference>
<dbReference type="EMBL" id="JAHLQI010000007">
    <property type="protein sequence ID" value="MBU5491356.1"/>
    <property type="molecule type" value="Genomic_DNA"/>
</dbReference>
<dbReference type="Proteomes" id="UP000783588">
    <property type="component" value="Unassembled WGS sequence"/>
</dbReference>
<keyword evidence="1" id="KW-0547">Nucleotide-binding</keyword>
<keyword evidence="10" id="KW-1185">Reference proteome</keyword>
<evidence type="ECO:0000256" key="4">
    <source>
        <dbReference type="ARBA" id="ARBA00022806"/>
    </source>
</evidence>
<gene>
    <name evidence="9" type="ORF">KQI75_12160</name>
</gene>
<keyword evidence="2" id="KW-0227">DNA damage</keyword>
<keyword evidence="3" id="KW-0378">Hydrolase</keyword>
<evidence type="ECO:0000313" key="9">
    <source>
        <dbReference type="EMBL" id="MBU5491356.1"/>
    </source>
</evidence>
<keyword evidence="7" id="KW-0234">DNA repair</keyword>
<feature type="domain" description="PD-(D/E)XK endonuclease-like" evidence="8">
    <location>
        <begin position="20"/>
        <end position="274"/>
    </location>
</feature>
<evidence type="ECO:0000256" key="5">
    <source>
        <dbReference type="ARBA" id="ARBA00022840"/>
    </source>
</evidence>
<dbReference type="RefSeq" id="WP_216471065.1">
    <property type="nucleotide sequence ID" value="NZ_JAHLQI010000007.1"/>
</dbReference>
<evidence type="ECO:0000313" key="10">
    <source>
        <dbReference type="Proteomes" id="UP000783588"/>
    </source>
</evidence>
<sequence>MVILPTGKENYEDFLRRFNFSFSSVNSFNNCPRCFWLTYLQKPKLDREENAFAQWGTFMHSLYERFYRGQLDFFDVCEEYDSKYNNQITLAFPKNRWVDLGKKYYESGLEALESFVDLPENIELVGTEIKVQLKIDGIAFVGFIDMVLRNKDTQDLIVVDHKSKSKFTSKQEQKEYARQLYLYSLAVKEKFGTYPSKLVFNMFRAGQIVEIDFSESDLQEAIDWFTETVGQIFLETSWQDKIATEYKNKDLKLAAFKKQDFFCNELCSMRKYCQRSKDFKKDG</sequence>
<evidence type="ECO:0000256" key="6">
    <source>
        <dbReference type="ARBA" id="ARBA00023125"/>
    </source>
</evidence>
<organism evidence="9 10">
    <name type="scientific">Butyricicoccus intestinisimiae</name>
    <dbReference type="NCBI Taxonomy" id="2841509"/>
    <lineage>
        <taxon>Bacteria</taxon>
        <taxon>Bacillati</taxon>
        <taxon>Bacillota</taxon>
        <taxon>Clostridia</taxon>
        <taxon>Eubacteriales</taxon>
        <taxon>Butyricicoccaceae</taxon>
        <taxon>Butyricicoccus</taxon>
    </lineage>
</organism>
<dbReference type="InterPro" id="IPR038726">
    <property type="entry name" value="PDDEXK_AddAB-type"/>
</dbReference>
<keyword evidence="5" id="KW-0067">ATP-binding</keyword>
<evidence type="ECO:0000259" key="8">
    <source>
        <dbReference type="Pfam" id="PF12705"/>
    </source>
</evidence>
<protein>
    <submittedName>
        <fullName evidence="9">PD-(D/E)XK nuclease family protein</fullName>
    </submittedName>
</protein>
<evidence type="ECO:0000256" key="7">
    <source>
        <dbReference type="ARBA" id="ARBA00023204"/>
    </source>
</evidence>
<evidence type="ECO:0000256" key="1">
    <source>
        <dbReference type="ARBA" id="ARBA00022741"/>
    </source>
</evidence>
<comment type="caution">
    <text evidence="9">The sequence shown here is derived from an EMBL/GenBank/DDBJ whole genome shotgun (WGS) entry which is preliminary data.</text>
</comment>
<evidence type="ECO:0000256" key="2">
    <source>
        <dbReference type="ARBA" id="ARBA00022763"/>
    </source>
</evidence>
<name>A0ABS6EUK4_9FIRM</name>
<evidence type="ECO:0000256" key="3">
    <source>
        <dbReference type="ARBA" id="ARBA00022801"/>
    </source>
</evidence>
<keyword evidence="4" id="KW-0347">Helicase</keyword>